<dbReference type="InterPro" id="IPR027791">
    <property type="entry name" value="Galactosyl_T_C"/>
</dbReference>
<dbReference type="EMBL" id="FNPR01000001">
    <property type="protein sequence ID" value="SDY21955.1"/>
    <property type="molecule type" value="Genomic_DNA"/>
</dbReference>
<evidence type="ECO:0000259" key="6">
    <source>
        <dbReference type="Pfam" id="PF02709"/>
    </source>
</evidence>
<dbReference type="InterPro" id="IPR001173">
    <property type="entry name" value="Glyco_trans_2-like"/>
</dbReference>
<keyword evidence="3 7" id="KW-0808">Transferase</keyword>
<evidence type="ECO:0000313" key="8">
    <source>
        <dbReference type="Proteomes" id="UP000199026"/>
    </source>
</evidence>
<evidence type="ECO:0000256" key="1">
    <source>
        <dbReference type="ARBA" id="ARBA00006739"/>
    </source>
</evidence>
<dbReference type="GeneID" id="78123610"/>
<dbReference type="CDD" id="cd00761">
    <property type="entry name" value="Glyco_tranf_GTA_type"/>
    <property type="match status" value="1"/>
</dbReference>
<keyword evidence="8" id="KW-1185">Reference proteome</keyword>
<evidence type="ECO:0000313" key="7">
    <source>
        <dbReference type="EMBL" id="SDY21955.1"/>
    </source>
</evidence>
<keyword evidence="2" id="KW-0328">Glycosyltransferase</keyword>
<dbReference type="AlphaFoldDB" id="A0A1H3I3C1"/>
<dbReference type="GO" id="GO:0016757">
    <property type="term" value="F:glycosyltransferase activity"/>
    <property type="evidence" value="ECO:0007669"/>
    <property type="project" value="UniProtKB-KW"/>
</dbReference>
<organism evidence="7 8">
    <name type="scientific">Lentibacter algarum</name>
    <dbReference type="NCBI Taxonomy" id="576131"/>
    <lineage>
        <taxon>Bacteria</taxon>
        <taxon>Pseudomonadati</taxon>
        <taxon>Pseudomonadota</taxon>
        <taxon>Alphaproteobacteria</taxon>
        <taxon>Rhodobacterales</taxon>
        <taxon>Roseobacteraceae</taxon>
        <taxon>Lentibacter</taxon>
    </lineage>
</organism>
<dbReference type="PANTHER" id="PTHR43179">
    <property type="entry name" value="RHAMNOSYLTRANSFERASE WBBL"/>
    <property type="match status" value="1"/>
</dbReference>
<protein>
    <submittedName>
        <fullName evidence="7">Glycosyltransferase, GT2 family</fullName>
    </submittedName>
</protein>
<keyword evidence="4" id="KW-0472">Membrane</keyword>
<evidence type="ECO:0000256" key="2">
    <source>
        <dbReference type="ARBA" id="ARBA00022676"/>
    </source>
</evidence>
<sequence length="330" mass="36637">MSALLPSLPRIGAVVIGRNEGQRLVNCLTSMEGEVDLLIYVDSGSTDGSLSAAERLGAETVLLSRDVPFTAARARNAGFEKIMARPDAPEFVQFVDGDCTLEAGYLTHAAEALAADASLGLVTGWRAEIQPEASIYNEMCHFEWHRPAGEILACGGDMMVRASAFEDIGGFNPEVIAAEDDEFCTRLRKAGHRLMRLPIPMTHHDANMTAFSQWWSRATRTGHGFEQVNDLHADYFVRERRRMWVFGGVLPLLAIFGAVLFWPLFALIVALYAVSYLRTVRGLVKGGLVRNRAEKHAVYLFLSKFPNIIGAARYRKRKRLGSAMEIIEYK</sequence>
<dbReference type="Pfam" id="PF00535">
    <property type="entry name" value="Glycos_transf_2"/>
    <property type="match status" value="1"/>
</dbReference>
<dbReference type="Gene3D" id="3.90.550.10">
    <property type="entry name" value="Spore Coat Polysaccharide Biosynthesis Protein SpsA, Chain A"/>
    <property type="match status" value="1"/>
</dbReference>
<accession>A0A1H3I3C1</accession>
<keyword evidence="4" id="KW-1133">Transmembrane helix</keyword>
<name>A0A1H3I3C1_9RHOB</name>
<dbReference type="OrthoDB" id="8416156at2"/>
<reference evidence="7 8" key="1">
    <citation type="submission" date="2016-10" db="EMBL/GenBank/DDBJ databases">
        <authorList>
            <person name="de Groot N.N."/>
        </authorList>
    </citation>
    <scope>NUCLEOTIDE SEQUENCE [LARGE SCALE GENOMIC DNA]</scope>
    <source>
        <strain evidence="7 8">DSM 24677</strain>
    </source>
</reference>
<dbReference type="SUPFAM" id="SSF53448">
    <property type="entry name" value="Nucleotide-diphospho-sugar transferases"/>
    <property type="match status" value="1"/>
</dbReference>
<keyword evidence="4" id="KW-0812">Transmembrane</keyword>
<dbReference type="RefSeq" id="WP_089888047.1">
    <property type="nucleotide sequence ID" value="NZ_CP158687.1"/>
</dbReference>
<gene>
    <name evidence="7" type="ORF">SAMN05444486_101823</name>
</gene>
<evidence type="ECO:0000256" key="3">
    <source>
        <dbReference type="ARBA" id="ARBA00022679"/>
    </source>
</evidence>
<dbReference type="Proteomes" id="UP000199026">
    <property type="component" value="Unassembled WGS sequence"/>
</dbReference>
<evidence type="ECO:0000256" key="4">
    <source>
        <dbReference type="SAM" id="Phobius"/>
    </source>
</evidence>
<evidence type="ECO:0000259" key="5">
    <source>
        <dbReference type="Pfam" id="PF00535"/>
    </source>
</evidence>
<dbReference type="InterPro" id="IPR029044">
    <property type="entry name" value="Nucleotide-diphossugar_trans"/>
</dbReference>
<dbReference type="STRING" id="576131.SAMN05444486_101823"/>
<proteinExistence type="inferred from homology"/>
<feature type="domain" description="Galactosyltransferase C-terminal" evidence="6">
    <location>
        <begin position="141"/>
        <end position="199"/>
    </location>
</feature>
<feature type="domain" description="Glycosyltransferase 2-like" evidence="5">
    <location>
        <begin position="14"/>
        <end position="135"/>
    </location>
</feature>
<comment type="similarity">
    <text evidence="1">Belongs to the glycosyltransferase 2 family.</text>
</comment>
<dbReference type="PANTHER" id="PTHR43179:SF12">
    <property type="entry name" value="GALACTOFURANOSYLTRANSFERASE GLFT2"/>
    <property type="match status" value="1"/>
</dbReference>
<dbReference type="Pfam" id="PF02709">
    <property type="entry name" value="Glyco_transf_7C"/>
    <property type="match status" value="1"/>
</dbReference>
<feature type="transmembrane region" description="Helical" evidence="4">
    <location>
        <begin position="244"/>
        <end position="277"/>
    </location>
</feature>